<evidence type="ECO:0000313" key="2">
    <source>
        <dbReference type="EMBL" id="GMR34311.1"/>
    </source>
</evidence>
<organism evidence="2 3">
    <name type="scientific">Pristionchus mayeri</name>
    <dbReference type="NCBI Taxonomy" id="1317129"/>
    <lineage>
        <taxon>Eukaryota</taxon>
        <taxon>Metazoa</taxon>
        <taxon>Ecdysozoa</taxon>
        <taxon>Nematoda</taxon>
        <taxon>Chromadorea</taxon>
        <taxon>Rhabditida</taxon>
        <taxon>Rhabditina</taxon>
        <taxon>Diplogasteromorpha</taxon>
        <taxon>Diplogasteroidea</taxon>
        <taxon>Neodiplogasteridae</taxon>
        <taxon>Pristionchus</taxon>
    </lineage>
</organism>
<dbReference type="EMBL" id="BTRK01000002">
    <property type="protein sequence ID" value="GMR34311.1"/>
    <property type="molecule type" value="Genomic_DNA"/>
</dbReference>
<comment type="caution">
    <text evidence="2">The sequence shown here is derived from an EMBL/GenBank/DDBJ whole genome shotgun (WGS) entry which is preliminary data.</text>
</comment>
<reference evidence="3" key="1">
    <citation type="submission" date="2022-10" db="EMBL/GenBank/DDBJ databases">
        <title>Genome assembly of Pristionchus species.</title>
        <authorList>
            <person name="Yoshida K."/>
            <person name="Sommer R.J."/>
        </authorList>
    </citation>
    <scope>NUCLEOTIDE SEQUENCE [LARGE SCALE GENOMIC DNA]</scope>
    <source>
        <strain evidence="3">RS5460</strain>
    </source>
</reference>
<evidence type="ECO:0000313" key="3">
    <source>
        <dbReference type="Proteomes" id="UP001328107"/>
    </source>
</evidence>
<proteinExistence type="predicted"/>
<protein>
    <submittedName>
        <fullName evidence="2">Uncharacterized protein</fullName>
    </submittedName>
</protein>
<name>A0AAN5CAU4_9BILA</name>
<sequence>PLPRESLGQSISLPPSSGCNGSLLQLLQFSGFTDRGESQGLRRLPSPLHSTGRGETRAGLGAPLMLSGGSQSTRSRQEDKR</sequence>
<keyword evidence="3" id="KW-1185">Reference proteome</keyword>
<dbReference type="Proteomes" id="UP001328107">
    <property type="component" value="Unassembled WGS sequence"/>
</dbReference>
<gene>
    <name evidence="2" type="ORF">PMAYCL1PPCAC_04506</name>
</gene>
<accession>A0AAN5CAU4</accession>
<evidence type="ECO:0000256" key="1">
    <source>
        <dbReference type="SAM" id="MobiDB-lite"/>
    </source>
</evidence>
<dbReference type="AlphaFoldDB" id="A0AAN5CAU4"/>
<feature type="region of interest" description="Disordered" evidence="1">
    <location>
        <begin position="35"/>
        <end position="81"/>
    </location>
</feature>
<feature type="non-terminal residue" evidence="2">
    <location>
        <position position="1"/>
    </location>
</feature>